<reference evidence="1 2" key="1">
    <citation type="submission" date="2020-04" db="EMBL/GenBank/DDBJ databases">
        <authorList>
            <person name="Pieper L."/>
        </authorList>
    </citation>
    <scope>NUCLEOTIDE SEQUENCE [LARGE SCALE GENOMIC DNA]</scope>
    <source>
        <strain evidence="1 2">F22</strain>
    </source>
</reference>
<name>A0A849XW41_9FIRM</name>
<dbReference type="RefSeq" id="WP_175306376.1">
    <property type="nucleotide sequence ID" value="NZ_JABWDC010000200.1"/>
</dbReference>
<evidence type="ECO:0000313" key="1">
    <source>
        <dbReference type="EMBL" id="NUN88182.1"/>
    </source>
</evidence>
<evidence type="ECO:0000313" key="2">
    <source>
        <dbReference type="Proteomes" id="UP000554488"/>
    </source>
</evidence>
<reference evidence="1 2" key="2">
    <citation type="submission" date="2020-07" db="EMBL/GenBank/DDBJ databases">
        <title>Bacterial metabolism rescues the inhibition of intestinal drug absorption by food and drug additives.</title>
        <authorList>
            <person name="Zou L."/>
            <person name="Spanogiannopoulos P."/>
            <person name="Chien H.-C."/>
            <person name="Pieper L.M."/>
            <person name="Cai W."/>
            <person name="Khuri N."/>
            <person name="Pottel J."/>
            <person name="Vora B."/>
            <person name="Ni Z."/>
            <person name="Tsakalozou E."/>
            <person name="Zhang W."/>
            <person name="Shoichet B.K."/>
            <person name="Giacomini K.M."/>
            <person name="Turnbaugh P.J."/>
        </authorList>
    </citation>
    <scope>NUCLEOTIDE SEQUENCE [LARGE SCALE GENOMIC DNA]</scope>
    <source>
        <strain evidence="1 2">F22</strain>
    </source>
</reference>
<accession>A0A849XW41</accession>
<comment type="caution">
    <text evidence="1">The sequence shown here is derived from an EMBL/GenBank/DDBJ whole genome shotgun (WGS) entry which is preliminary data.</text>
</comment>
<dbReference type="AlphaFoldDB" id="A0A849XW41"/>
<gene>
    <name evidence="1" type="ORF">HUU93_16705</name>
</gene>
<sequence length="53" mass="5841">MKWGHGEEECALTLGGLIDTRNPLRNRVCECPLNDQKSAEAIVMGNSRIPMKG</sequence>
<dbReference type="EMBL" id="JABWDC010000200">
    <property type="protein sequence ID" value="NUN88182.1"/>
    <property type="molecule type" value="Genomic_DNA"/>
</dbReference>
<organism evidence="1 2">
    <name type="scientific">Coprococcus comes</name>
    <dbReference type="NCBI Taxonomy" id="410072"/>
    <lineage>
        <taxon>Bacteria</taxon>
        <taxon>Bacillati</taxon>
        <taxon>Bacillota</taxon>
        <taxon>Clostridia</taxon>
        <taxon>Lachnospirales</taxon>
        <taxon>Lachnospiraceae</taxon>
        <taxon>Coprococcus</taxon>
    </lineage>
</organism>
<proteinExistence type="predicted"/>
<protein>
    <submittedName>
        <fullName evidence="1">Uncharacterized protein</fullName>
    </submittedName>
</protein>
<dbReference type="Proteomes" id="UP000554488">
    <property type="component" value="Unassembled WGS sequence"/>
</dbReference>